<gene>
    <name evidence="2" type="ORF">B0H17DRAFT_1134123</name>
</gene>
<evidence type="ECO:0000313" key="3">
    <source>
        <dbReference type="Proteomes" id="UP001221757"/>
    </source>
</evidence>
<feature type="region of interest" description="Disordered" evidence="1">
    <location>
        <begin position="1"/>
        <end position="77"/>
    </location>
</feature>
<dbReference type="Proteomes" id="UP001221757">
    <property type="component" value="Unassembled WGS sequence"/>
</dbReference>
<dbReference type="AlphaFoldDB" id="A0AAD7GE98"/>
<name>A0AAD7GE98_MYCRO</name>
<proteinExistence type="predicted"/>
<sequence length="176" mass="19091">MHHAAHGTRTPSAPRSSRDTGTHQIAPVPPTQGDPGLCRSRPKILIQLDTKWGPGAPAPTPYKRRKKDSRSKQEDIDIQAPKIAFPGSPHWHCVCTGDYLQHVGKKPNYLQRLESTCSLETACQGLQATQPSLGGAHKPLQETGPLLRLSFTGVISRLPRGVELGGASTRWLEQGA</sequence>
<evidence type="ECO:0000256" key="1">
    <source>
        <dbReference type="SAM" id="MobiDB-lite"/>
    </source>
</evidence>
<comment type="caution">
    <text evidence="2">The sequence shown here is derived from an EMBL/GenBank/DDBJ whole genome shotgun (WGS) entry which is preliminary data.</text>
</comment>
<dbReference type="EMBL" id="JARKIE010000062">
    <property type="protein sequence ID" value="KAJ7690851.1"/>
    <property type="molecule type" value="Genomic_DNA"/>
</dbReference>
<keyword evidence="3" id="KW-1185">Reference proteome</keyword>
<protein>
    <submittedName>
        <fullName evidence="2">Uncharacterized protein</fullName>
    </submittedName>
</protein>
<evidence type="ECO:0000313" key="2">
    <source>
        <dbReference type="EMBL" id="KAJ7690851.1"/>
    </source>
</evidence>
<accession>A0AAD7GE98</accession>
<organism evidence="2 3">
    <name type="scientific">Mycena rosella</name>
    <name type="common">Pink bonnet</name>
    <name type="synonym">Agaricus rosellus</name>
    <dbReference type="NCBI Taxonomy" id="1033263"/>
    <lineage>
        <taxon>Eukaryota</taxon>
        <taxon>Fungi</taxon>
        <taxon>Dikarya</taxon>
        <taxon>Basidiomycota</taxon>
        <taxon>Agaricomycotina</taxon>
        <taxon>Agaricomycetes</taxon>
        <taxon>Agaricomycetidae</taxon>
        <taxon>Agaricales</taxon>
        <taxon>Marasmiineae</taxon>
        <taxon>Mycenaceae</taxon>
        <taxon>Mycena</taxon>
    </lineage>
</organism>
<reference evidence="2" key="1">
    <citation type="submission" date="2023-03" db="EMBL/GenBank/DDBJ databases">
        <title>Massive genome expansion in bonnet fungi (Mycena s.s.) driven by repeated elements and novel gene families across ecological guilds.</title>
        <authorList>
            <consortium name="Lawrence Berkeley National Laboratory"/>
            <person name="Harder C.B."/>
            <person name="Miyauchi S."/>
            <person name="Viragh M."/>
            <person name="Kuo A."/>
            <person name="Thoen E."/>
            <person name="Andreopoulos B."/>
            <person name="Lu D."/>
            <person name="Skrede I."/>
            <person name="Drula E."/>
            <person name="Henrissat B."/>
            <person name="Morin E."/>
            <person name="Kohler A."/>
            <person name="Barry K."/>
            <person name="LaButti K."/>
            <person name="Morin E."/>
            <person name="Salamov A."/>
            <person name="Lipzen A."/>
            <person name="Mereny Z."/>
            <person name="Hegedus B."/>
            <person name="Baldrian P."/>
            <person name="Stursova M."/>
            <person name="Weitz H."/>
            <person name="Taylor A."/>
            <person name="Grigoriev I.V."/>
            <person name="Nagy L.G."/>
            <person name="Martin F."/>
            <person name="Kauserud H."/>
        </authorList>
    </citation>
    <scope>NUCLEOTIDE SEQUENCE</scope>
    <source>
        <strain evidence="2">CBHHK067</strain>
    </source>
</reference>